<accession>A0A0N1KIJ0</accession>
<keyword evidence="3 10" id="KW-0479">Metal-binding</keyword>
<feature type="binding site" evidence="10">
    <location>
        <position position="102"/>
    </location>
    <ligand>
        <name>[2Fe-2S] cluster</name>
        <dbReference type="ChEBI" id="CHEBI:190135"/>
    </ligand>
</feature>
<dbReference type="SUPFAM" id="SSF46785">
    <property type="entry name" value="Winged helix' DNA-binding domain"/>
    <property type="match status" value="1"/>
</dbReference>
<gene>
    <name evidence="10" type="primary">nsrR</name>
    <name evidence="11" type="ORF">M992_0378</name>
</gene>
<comment type="cofactor">
    <cofactor evidence="10">
        <name>[2Fe-2S] cluster</name>
        <dbReference type="ChEBI" id="CHEBI:190135"/>
    </cofactor>
    <text evidence="10">Binds 1 [2Fe-2S] cluster per subunit.</text>
</comment>
<keyword evidence="12" id="KW-1185">Reference proteome</keyword>
<dbReference type="Pfam" id="PF02082">
    <property type="entry name" value="Rrf2"/>
    <property type="match status" value="1"/>
</dbReference>
<evidence type="ECO:0000313" key="12">
    <source>
        <dbReference type="Proteomes" id="UP000053226"/>
    </source>
</evidence>
<comment type="caution">
    <text evidence="11">The sequence shown here is derived from an EMBL/GenBank/DDBJ whole genome shotgun (WGS) entry which is preliminary data.</text>
</comment>
<keyword evidence="1 10" id="KW-0678">Repressor</keyword>
<dbReference type="Proteomes" id="UP000053226">
    <property type="component" value="Unassembled WGS sequence"/>
</dbReference>
<reference evidence="11 12" key="1">
    <citation type="submission" date="2015-07" db="EMBL/GenBank/DDBJ databases">
        <title>ATOL: Assembling a taxonomically balanced genome-scale reconstruction of the evolutionary history of the Enterobacteriaceae.</title>
        <authorList>
            <person name="Plunkett G.III."/>
            <person name="Neeno-Eckwall E.C."/>
            <person name="Glasner J.D."/>
            <person name="Perna N.T."/>
        </authorList>
    </citation>
    <scope>NUCLEOTIDE SEQUENCE [LARGE SCALE GENOMIC DNA]</scope>
    <source>
        <strain evidence="11 12">ATCC 35017</strain>
    </source>
</reference>
<evidence type="ECO:0000256" key="5">
    <source>
        <dbReference type="ARBA" id="ARBA00023014"/>
    </source>
</evidence>
<dbReference type="GO" id="GO:0051537">
    <property type="term" value="F:2 iron, 2 sulfur cluster binding"/>
    <property type="evidence" value="ECO:0007669"/>
    <property type="project" value="UniProtKB-KW"/>
</dbReference>
<name>A0A0N1KIJ0_9GAMM</name>
<keyword evidence="5 10" id="KW-0411">Iron-sulfur</keyword>
<feature type="binding site" evidence="10">
    <location>
        <position position="91"/>
    </location>
    <ligand>
        <name>[2Fe-2S] cluster</name>
        <dbReference type="ChEBI" id="CHEBI:190135"/>
    </ligand>
</feature>
<dbReference type="InterPro" id="IPR036388">
    <property type="entry name" value="WH-like_DNA-bd_sf"/>
</dbReference>
<feature type="binding site" evidence="10">
    <location>
        <position position="96"/>
    </location>
    <ligand>
        <name>[2Fe-2S] cluster</name>
        <dbReference type="ChEBI" id="CHEBI:190135"/>
    </ligand>
</feature>
<dbReference type="FunFam" id="1.10.10.10:FF:000105">
    <property type="entry name" value="HTH-type transcriptional repressor NsrR"/>
    <property type="match status" value="1"/>
</dbReference>
<dbReference type="AlphaFoldDB" id="A0A0N1KIJ0"/>
<evidence type="ECO:0000256" key="8">
    <source>
        <dbReference type="ARBA" id="ARBA00023163"/>
    </source>
</evidence>
<evidence type="ECO:0000256" key="4">
    <source>
        <dbReference type="ARBA" id="ARBA00023004"/>
    </source>
</evidence>
<dbReference type="PROSITE" id="PS01332">
    <property type="entry name" value="HTH_RRF2_1"/>
    <property type="match status" value="1"/>
</dbReference>
<dbReference type="Gene3D" id="1.10.10.10">
    <property type="entry name" value="Winged helix-like DNA-binding domain superfamily/Winged helix DNA-binding domain"/>
    <property type="match status" value="1"/>
</dbReference>
<evidence type="ECO:0000256" key="10">
    <source>
        <dbReference type="HAMAP-Rule" id="MF_01177"/>
    </source>
</evidence>
<evidence type="ECO:0000313" key="11">
    <source>
        <dbReference type="EMBL" id="KPD04268.1"/>
    </source>
</evidence>
<evidence type="ECO:0000256" key="6">
    <source>
        <dbReference type="ARBA" id="ARBA00023015"/>
    </source>
</evidence>
<proteinExistence type="inferred from homology"/>
<keyword evidence="4 10" id="KW-0408">Iron</keyword>
<evidence type="ECO:0000256" key="2">
    <source>
        <dbReference type="ARBA" id="ARBA00022714"/>
    </source>
</evidence>
<dbReference type="InterPro" id="IPR036390">
    <property type="entry name" value="WH_DNA-bd_sf"/>
</dbReference>
<keyword evidence="8 10" id="KW-0804">Transcription</keyword>
<dbReference type="GO" id="GO:0005506">
    <property type="term" value="F:iron ion binding"/>
    <property type="evidence" value="ECO:0007669"/>
    <property type="project" value="UniProtKB-UniRule"/>
</dbReference>
<dbReference type="GO" id="GO:0003690">
    <property type="term" value="F:double-stranded DNA binding"/>
    <property type="evidence" value="ECO:0007669"/>
    <property type="project" value="UniProtKB-UniRule"/>
</dbReference>
<evidence type="ECO:0000256" key="3">
    <source>
        <dbReference type="ARBA" id="ARBA00022723"/>
    </source>
</evidence>
<evidence type="ECO:0000256" key="1">
    <source>
        <dbReference type="ARBA" id="ARBA00022491"/>
    </source>
</evidence>
<dbReference type="InterPro" id="IPR000944">
    <property type="entry name" value="Tscrpt_reg_Rrf2"/>
</dbReference>
<dbReference type="GO" id="GO:0045892">
    <property type="term" value="P:negative regulation of DNA-templated transcription"/>
    <property type="evidence" value="ECO:0007669"/>
    <property type="project" value="InterPro"/>
</dbReference>
<evidence type="ECO:0000256" key="9">
    <source>
        <dbReference type="ARBA" id="ARBA00074698"/>
    </source>
</evidence>
<dbReference type="HAMAP" id="MF_01177">
    <property type="entry name" value="HTH_type_NsrR"/>
    <property type="match status" value="1"/>
</dbReference>
<comment type="function">
    <text evidence="10">Nitric oxide-sensitive repressor of genes involved in protecting the cell against nitrosative stress. May require iron for activity.</text>
</comment>
<dbReference type="GO" id="GO:0003700">
    <property type="term" value="F:DNA-binding transcription factor activity"/>
    <property type="evidence" value="ECO:0007669"/>
    <property type="project" value="UniProtKB-UniRule"/>
</dbReference>
<keyword evidence="2 10" id="KW-0001">2Fe-2S</keyword>
<protein>
    <recommendedName>
        <fullName evidence="9 10">HTH-type transcriptional repressor NsrR</fullName>
    </recommendedName>
</protein>
<dbReference type="PANTHER" id="PTHR33221:SF4">
    <property type="entry name" value="HTH-TYPE TRANSCRIPTIONAL REPRESSOR NSRR"/>
    <property type="match status" value="1"/>
</dbReference>
<keyword evidence="7 10" id="KW-0238">DNA-binding</keyword>
<evidence type="ECO:0000256" key="7">
    <source>
        <dbReference type="ARBA" id="ARBA00023125"/>
    </source>
</evidence>
<dbReference type="InterPro" id="IPR023761">
    <property type="entry name" value="Tscrpt_rep_HTH_NsrR"/>
</dbReference>
<dbReference type="GeneID" id="79718514"/>
<organism evidence="11 12">
    <name type="scientific">Moellerella wisconsensis ATCC 35017</name>
    <dbReference type="NCBI Taxonomy" id="1354267"/>
    <lineage>
        <taxon>Bacteria</taxon>
        <taxon>Pseudomonadati</taxon>
        <taxon>Pseudomonadota</taxon>
        <taxon>Gammaproteobacteria</taxon>
        <taxon>Enterobacterales</taxon>
        <taxon>Morganellaceae</taxon>
        <taxon>Moellerella</taxon>
    </lineage>
</organism>
<keyword evidence="6 10" id="KW-0805">Transcription regulation</keyword>
<dbReference type="OrthoDB" id="9795923at2"/>
<dbReference type="NCBIfam" id="TIGR00738">
    <property type="entry name" value="rrf2_super"/>
    <property type="match status" value="1"/>
</dbReference>
<dbReference type="RefSeq" id="WP_047254972.1">
    <property type="nucleotide sequence ID" value="NZ_CAWMUS010000003.1"/>
</dbReference>
<sequence length="140" mass="15335">MQLTSFTDYGLRALIYLASLPEGKMTSITEVTGVYGVSRNHMVKIINQLSHLGYVKAIRGKNGGIMLGQPADNIAIGAVVRALEPLSLVNCSGDFCHITPACRLKGILHQAIEQFLQELDKHTLADMVKDNSPLYRLLLV</sequence>
<dbReference type="InterPro" id="IPR030489">
    <property type="entry name" value="TR_Rrf2-type_CS"/>
</dbReference>
<dbReference type="NCBIfam" id="NF008240">
    <property type="entry name" value="PRK11014.1"/>
    <property type="match status" value="1"/>
</dbReference>
<dbReference type="GO" id="GO:0005829">
    <property type="term" value="C:cytosol"/>
    <property type="evidence" value="ECO:0007669"/>
    <property type="project" value="TreeGrafter"/>
</dbReference>
<dbReference type="PANTHER" id="PTHR33221">
    <property type="entry name" value="WINGED HELIX-TURN-HELIX TRANSCRIPTIONAL REGULATOR, RRF2 FAMILY"/>
    <property type="match status" value="1"/>
</dbReference>
<dbReference type="PROSITE" id="PS51197">
    <property type="entry name" value="HTH_RRF2_2"/>
    <property type="match status" value="1"/>
</dbReference>
<dbReference type="EMBL" id="LGAA01000003">
    <property type="protein sequence ID" value="KPD04268.1"/>
    <property type="molecule type" value="Genomic_DNA"/>
</dbReference>